<evidence type="ECO:0000313" key="2">
    <source>
        <dbReference type="EMBL" id="EGK62366.1"/>
    </source>
</evidence>
<organism evidence="2 3">
    <name type="scientific">Centipeda periodontii DSM 2778</name>
    <dbReference type="NCBI Taxonomy" id="888060"/>
    <lineage>
        <taxon>Bacteria</taxon>
        <taxon>Bacillati</taxon>
        <taxon>Bacillota</taxon>
        <taxon>Negativicutes</taxon>
        <taxon>Selenomonadales</taxon>
        <taxon>Selenomonadaceae</taxon>
        <taxon>Centipeda</taxon>
    </lineage>
</organism>
<dbReference type="Proteomes" id="UP000004067">
    <property type="component" value="Unassembled WGS sequence"/>
</dbReference>
<gene>
    <name evidence="2" type="ORF">HMPREF9081_0113</name>
</gene>
<feature type="region of interest" description="Disordered" evidence="1">
    <location>
        <begin position="427"/>
        <end position="475"/>
    </location>
</feature>
<accession>F5RIS8</accession>
<name>F5RIS8_9FIRM</name>
<dbReference type="RefSeq" id="WP_006304923.1">
    <property type="nucleotide sequence ID" value="NZ_GL892076.1"/>
</dbReference>
<keyword evidence="3" id="KW-1185">Reference proteome</keyword>
<proteinExistence type="predicted"/>
<feature type="compositionally biased region" description="Basic and acidic residues" evidence="1">
    <location>
        <begin position="430"/>
        <end position="451"/>
    </location>
</feature>
<dbReference type="OrthoDB" id="7041851at2"/>
<dbReference type="HOGENOM" id="CLU_574520_0_0_9"/>
<reference evidence="2 3" key="1">
    <citation type="submission" date="2011-04" db="EMBL/GenBank/DDBJ databases">
        <authorList>
            <person name="Muzny D."/>
            <person name="Qin X."/>
            <person name="Deng J."/>
            <person name="Jiang H."/>
            <person name="Liu Y."/>
            <person name="Qu J."/>
            <person name="Song X.-Z."/>
            <person name="Zhang L."/>
            <person name="Thornton R."/>
            <person name="Coyle M."/>
            <person name="Francisco L."/>
            <person name="Jackson L."/>
            <person name="Javaid M."/>
            <person name="Korchina V."/>
            <person name="Kovar C."/>
            <person name="Mata R."/>
            <person name="Mathew T."/>
            <person name="Ngo R."/>
            <person name="Nguyen L."/>
            <person name="Nguyen N."/>
            <person name="Okwuonu G."/>
            <person name="Ongeri F."/>
            <person name="Pham C."/>
            <person name="Simmons D."/>
            <person name="Wilczek-Boney K."/>
            <person name="Hale W."/>
            <person name="Jakkamsetti A."/>
            <person name="Pham P."/>
            <person name="Ruth R."/>
            <person name="San Lucas F."/>
            <person name="Warren J."/>
            <person name="Zhang J."/>
            <person name="Zhao Z."/>
            <person name="Zhou C."/>
            <person name="Zhu D."/>
            <person name="Lee S."/>
            <person name="Bess C."/>
            <person name="Blankenburg K."/>
            <person name="Forbes L."/>
            <person name="Fu Q."/>
            <person name="Gubbala S."/>
            <person name="Hirani K."/>
            <person name="Jayaseelan J.C."/>
            <person name="Lara F."/>
            <person name="Munidasa M."/>
            <person name="Palculict T."/>
            <person name="Patil S."/>
            <person name="Pu L.-L."/>
            <person name="Saada N."/>
            <person name="Tang L."/>
            <person name="Weissenberger G."/>
            <person name="Zhu Y."/>
            <person name="Hemphill L."/>
            <person name="Shang Y."/>
            <person name="Youmans B."/>
            <person name="Ayvaz T."/>
            <person name="Ross M."/>
            <person name="Santibanez J."/>
            <person name="Aqrawi P."/>
            <person name="Gross S."/>
            <person name="Joshi V."/>
            <person name="Fowler G."/>
            <person name="Nazareth L."/>
            <person name="Reid J."/>
            <person name="Worley K."/>
            <person name="Petrosino J."/>
            <person name="Highlander S."/>
            <person name="Gibbs R."/>
        </authorList>
    </citation>
    <scope>NUCLEOTIDE SEQUENCE [LARGE SCALE GENOMIC DNA]</scope>
    <source>
        <strain evidence="2 3">DSM 2778</strain>
    </source>
</reference>
<evidence type="ECO:0000256" key="1">
    <source>
        <dbReference type="SAM" id="MobiDB-lite"/>
    </source>
</evidence>
<dbReference type="EMBL" id="AFHQ01000004">
    <property type="protein sequence ID" value="EGK62366.1"/>
    <property type="molecule type" value="Genomic_DNA"/>
</dbReference>
<feature type="compositionally biased region" description="Basic and acidic residues" evidence="1">
    <location>
        <begin position="462"/>
        <end position="475"/>
    </location>
</feature>
<comment type="caution">
    <text evidence="2">The sequence shown here is derived from an EMBL/GenBank/DDBJ whole genome shotgun (WGS) entry which is preliminary data.</text>
</comment>
<protein>
    <submittedName>
        <fullName evidence="2">Uncharacterized protein</fullName>
    </submittedName>
</protein>
<dbReference type="AlphaFoldDB" id="F5RIS8"/>
<dbReference type="STRING" id="888060.HMPREF9081_0113"/>
<evidence type="ECO:0000313" key="3">
    <source>
        <dbReference type="Proteomes" id="UP000004067"/>
    </source>
</evidence>
<sequence length="475" mass="54643">MWKNNTNPYDGKKILDFVFHEILETYPAIRPETVTFAAMVFYPLALIEVETQEKSFEDFEKIELLLLRFIQQGAGEKEISALMGLSLDYIRPLTRLLRGYGHIDGEGHLTPLGEEAVQAEHKIQLQTGRQKVQLDVLNLALLPWKRQVDNYVLYERREASTWNTGVLSGPKTLDAKIIEERLKEQGYDGDFLQKARHVLHTNLEEITDIKCLELKYARSCMLLLDGITDPIVFGHHRVSDEHELYGTRSYVWLPFSVSTEELRQQYNFPSDTLVCADGAEYMHSLRQLFGQLYKEESTKIYEEKNQTKHERGSSKEKEYVFKQHFTNAYFGKNAFRYLPEKDMVSITSSGMRPDEFSHNLFEVLYRLGSGDPCYIAHEDACGIVLRATAGDDEVRSLAGLIADTAHQHGKGKTEGMLRSCFHQCRRKKEVSRQEENTPADPPHEEGIREPEETMAASLSKALIERRKQEETAQQK</sequence>